<keyword evidence="4" id="KW-0813">Transport</keyword>
<dbReference type="GO" id="GO:0009512">
    <property type="term" value="C:cytochrome b6f complex"/>
    <property type="evidence" value="ECO:0007669"/>
    <property type="project" value="InterPro"/>
</dbReference>
<dbReference type="GO" id="GO:0017004">
    <property type="term" value="P:cytochrome complex assembly"/>
    <property type="evidence" value="ECO:0007669"/>
    <property type="project" value="InterPro"/>
</dbReference>
<reference evidence="14" key="1">
    <citation type="submission" date="2021-02" db="EMBL/GenBank/DDBJ databases">
        <authorList>
            <person name="Dougan E. K."/>
            <person name="Rhodes N."/>
            <person name="Thang M."/>
            <person name="Chan C."/>
        </authorList>
    </citation>
    <scope>NUCLEOTIDE SEQUENCE</scope>
</reference>
<feature type="chain" id="PRO_5032631586" description="Cytochrome b6-f complex subunit PetN" evidence="13">
    <location>
        <begin position="23"/>
        <end position="93"/>
    </location>
</feature>
<dbReference type="InterPro" id="IPR036143">
    <property type="entry name" value="Cytochr_b6-f_cplx_su8_sf"/>
</dbReference>
<keyword evidence="13" id="KW-0732">Signal</keyword>
<comment type="subcellular location">
    <subcellularLocation>
        <location evidence="2">Membrane</location>
        <topology evidence="2">Single-pass membrane protein</topology>
    </subcellularLocation>
</comment>
<evidence type="ECO:0000256" key="12">
    <source>
        <dbReference type="SAM" id="Phobius"/>
    </source>
</evidence>
<evidence type="ECO:0000256" key="8">
    <source>
        <dbReference type="ARBA" id="ARBA00023136"/>
    </source>
</evidence>
<feature type="signal peptide" evidence="13">
    <location>
        <begin position="1"/>
        <end position="22"/>
    </location>
</feature>
<feature type="transmembrane region" description="Helical" evidence="12">
    <location>
        <begin position="70"/>
        <end position="88"/>
    </location>
</feature>
<dbReference type="OrthoDB" id="438702at2759"/>
<dbReference type="EMBL" id="CAJNDS010002152">
    <property type="protein sequence ID" value="CAE7352917.1"/>
    <property type="molecule type" value="Genomic_DNA"/>
</dbReference>
<dbReference type="GO" id="GO:0016020">
    <property type="term" value="C:membrane"/>
    <property type="evidence" value="ECO:0007669"/>
    <property type="project" value="UniProtKB-SubCell"/>
</dbReference>
<comment type="caution">
    <text evidence="14">The sequence shown here is derived from an EMBL/GenBank/DDBJ whole genome shotgun (WGS) entry which is preliminary data.</text>
</comment>
<evidence type="ECO:0000313" key="15">
    <source>
        <dbReference type="Proteomes" id="UP000604046"/>
    </source>
</evidence>
<dbReference type="SUPFAM" id="SSF103451">
    <property type="entry name" value="PetN subunit of the cytochrome b6f complex"/>
    <property type="match status" value="1"/>
</dbReference>
<organism evidence="14 15">
    <name type="scientific">Symbiodinium natans</name>
    <dbReference type="NCBI Taxonomy" id="878477"/>
    <lineage>
        <taxon>Eukaryota</taxon>
        <taxon>Sar</taxon>
        <taxon>Alveolata</taxon>
        <taxon>Dinophyceae</taxon>
        <taxon>Suessiales</taxon>
        <taxon>Symbiodiniaceae</taxon>
        <taxon>Symbiodinium</taxon>
    </lineage>
</organism>
<evidence type="ECO:0000256" key="13">
    <source>
        <dbReference type="SAM" id="SignalP"/>
    </source>
</evidence>
<evidence type="ECO:0000256" key="9">
    <source>
        <dbReference type="ARBA" id="ARBA00025834"/>
    </source>
</evidence>
<keyword evidence="5 12" id="KW-0812">Transmembrane</keyword>
<name>A0A812PG77_9DINO</name>
<evidence type="ECO:0000256" key="3">
    <source>
        <dbReference type="ARBA" id="ARBA00010969"/>
    </source>
</evidence>
<comment type="similarity">
    <text evidence="3">Belongs to the PetN family.</text>
</comment>
<keyword evidence="8 12" id="KW-0472">Membrane</keyword>
<keyword evidence="6" id="KW-0249">Electron transport</keyword>
<evidence type="ECO:0000256" key="6">
    <source>
        <dbReference type="ARBA" id="ARBA00022982"/>
    </source>
</evidence>
<dbReference type="InterPro" id="IPR005497">
    <property type="entry name" value="Cytochrome_b6-f_cplx_su8"/>
</dbReference>
<keyword evidence="7 12" id="KW-1133">Transmembrane helix</keyword>
<evidence type="ECO:0000256" key="7">
    <source>
        <dbReference type="ARBA" id="ARBA00022989"/>
    </source>
</evidence>
<comment type="function">
    <text evidence="1">Component of the cytochrome b6-f complex, which mediates electron transfer between photosystem II (PSII) and photosystem I (PSI), cyclic electron flow around PSI, and state transitions.</text>
</comment>
<gene>
    <name evidence="14" type="ORF">SNAT2548_LOCUS18636</name>
</gene>
<keyword evidence="15" id="KW-1185">Reference proteome</keyword>
<evidence type="ECO:0000313" key="14">
    <source>
        <dbReference type="EMBL" id="CAE7352917.1"/>
    </source>
</evidence>
<protein>
    <recommendedName>
        <fullName evidence="10">Cytochrome b6-f complex subunit PetN</fullName>
    </recommendedName>
    <alternativeName>
        <fullName evidence="11">Cytochrome b6-f complex subunit VIII</fullName>
    </alternativeName>
</protein>
<dbReference type="AlphaFoldDB" id="A0A812PG77"/>
<evidence type="ECO:0000256" key="2">
    <source>
        <dbReference type="ARBA" id="ARBA00004167"/>
    </source>
</evidence>
<proteinExistence type="inferred from homology"/>
<evidence type="ECO:0000256" key="11">
    <source>
        <dbReference type="ARBA" id="ARBA00031982"/>
    </source>
</evidence>
<evidence type="ECO:0000256" key="1">
    <source>
        <dbReference type="ARBA" id="ARBA00003068"/>
    </source>
</evidence>
<accession>A0A812PG77</accession>
<evidence type="ECO:0000256" key="4">
    <source>
        <dbReference type="ARBA" id="ARBA00022448"/>
    </source>
</evidence>
<dbReference type="Proteomes" id="UP000604046">
    <property type="component" value="Unassembled WGS sequence"/>
</dbReference>
<comment type="subunit">
    <text evidence="9">The 4 large subunits of the cytochrome b6-f complex are cytochrome b6, subunit IV (17 kDa polypeptide, PetD), cytochrome f and the Rieske protein, while the 4 small subunits are PetG, PetL, PetM and PetN. The complex functions as a dimer.</text>
</comment>
<evidence type="ECO:0000256" key="5">
    <source>
        <dbReference type="ARBA" id="ARBA00022692"/>
    </source>
</evidence>
<sequence length="93" mass="9688">MAKMHRSPLEVLLLAAACYVLSLVPGFVAPAEVTHAAHASAEAVVAGIAPLNEASSVLTADLSPLENPNITFVVLLSMFSMSIALVVWGRNGF</sequence>
<dbReference type="Pfam" id="PF03742">
    <property type="entry name" value="PetN"/>
    <property type="match status" value="1"/>
</dbReference>
<evidence type="ECO:0000256" key="10">
    <source>
        <dbReference type="ARBA" id="ARBA00031459"/>
    </source>
</evidence>